<organism evidence="1 2">
    <name type="scientific">Lujinxingia vulgaris</name>
    <dbReference type="NCBI Taxonomy" id="2600176"/>
    <lineage>
        <taxon>Bacteria</taxon>
        <taxon>Deltaproteobacteria</taxon>
        <taxon>Bradymonadales</taxon>
        <taxon>Lujinxingiaceae</taxon>
        <taxon>Lujinxingia</taxon>
    </lineage>
</organism>
<keyword evidence="2" id="KW-1185">Reference proteome</keyword>
<accession>A0A5C6X1W4</accession>
<evidence type="ECO:0000313" key="1">
    <source>
        <dbReference type="EMBL" id="TXD32933.1"/>
    </source>
</evidence>
<gene>
    <name evidence="1" type="ORF">FRC98_20880</name>
</gene>
<protein>
    <submittedName>
        <fullName evidence="1">Uncharacterized protein</fullName>
    </submittedName>
</protein>
<sequence length="128" mass="14128">MEVEELLQRMIDQGRLEVGIEGKEEQHICMQSTEGSGVAKPKPLVIYFTKSAASQKPGHPLIAKPVPFPYQNSHAVPWRYTPPGEKEEEATDVSSLSAKVTNITGLSGVTPLFHIKLPVEPKQNTFFS</sequence>
<evidence type="ECO:0000313" key="2">
    <source>
        <dbReference type="Proteomes" id="UP000321412"/>
    </source>
</evidence>
<proteinExistence type="predicted"/>
<reference evidence="1 2" key="1">
    <citation type="submission" date="2019-08" db="EMBL/GenBank/DDBJ databases">
        <title>Bradymonadales sp. TMQ4.</title>
        <authorList>
            <person name="Liang Q."/>
        </authorList>
    </citation>
    <scope>NUCLEOTIDE SEQUENCE [LARGE SCALE GENOMIC DNA]</scope>
    <source>
        <strain evidence="1 2">TMQ4</strain>
    </source>
</reference>
<name>A0A5C6X1W4_9DELT</name>
<dbReference type="Proteomes" id="UP000321412">
    <property type="component" value="Unassembled WGS sequence"/>
</dbReference>
<dbReference type="EMBL" id="VOSM01000061">
    <property type="protein sequence ID" value="TXD32933.1"/>
    <property type="molecule type" value="Genomic_DNA"/>
</dbReference>
<dbReference type="AlphaFoldDB" id="A0A5C6X1W4"/>
<comment type="caution">
    <text evidence="1">The sequence shown here is derived from an EMBL/GenBank/DDBJ whole genome shotgun (WGS) entry which is preliminary data.</text>
</comment>